<reference evidence="12" key="1">
    <citation type="submission" date="2025-08" db="UniProtKB">
        <authorList>
            <consortium name="Ensembl"/>
        </authorList>
    </citation>
    <scope>IDENTIFICATION</scope>
</reference>
<keyword evidence="5" id="KW-0472">Membrane</keyword>
<feature type="domain" description="PH" evidence="10">
    <location>
        <begin position="147"/>
        <end position="257"/>
    </location>
</feature>
<feature type="region of interest" description="Disordered" evidence="9">
    <location>
        <begin position="31"/>
        <end position="51"/>
    </location>
</feature>
<dbReference type="OMA" id="DHNQWED"/>
<dbReference type="Gene3D" id="1.10.555.10">
    <property type="entry name" value="Rho GTPase activation protein"/>
    <property type="match status" value="1"/>
</dbReference>
<dbReference type="InterPro" id="IPR001849">
    <property type="entry name" value="PH_domain"/>
</dbReference>
<dbReference type="Pfam" id="PF00620">
    <property type="entry name" value="RhoGAP"/>
    <property type="match status" value="1"/>
</dbReference>
<dbReference type="CDD" id="cd04403">
    <property type="entry name" value="RhoGAP_ARHGAP27_15_12_9"/>
    <property type="match status" value="1"/>
</dbReference>
<dbReference type="SUPFAM" id="SSF50729">
    <property type="entry name" value="PH domain-like"/>
    <property type="match status" value="1"/>
</dbReference>
<dbReference type="GO" id="GO:0005096">
    <property type="term" value="F:GTPase activator activity"/>
    <property type="evidence" value="ECO:0007669"/>
    <property type="project" value="UniProtKB-KW"/>
</dbReference>
<dbReference type="GO" id="GO:0005737">
    <property type="term" value="C:cytoplasm"/>
    <property type="evidence" value="ECO:0007669"/>
    <property type="project" value="UniProtKB-SubCell"/>
</dbReference>
<reference evidence="12" key="2">
    <citation type="submission" date="2025-09" db="UniProtKB">
        <authorList>
            <consortium name="Ensembl"/>
        </authorList>
    </citation>
    <scope>IDENTIFICATION</scope>
</reference>
<keyword evidence="4" id="KW-0963">Cytoplasm</keyword>
<dbReference type="CDD" id="cd13233">
    <property type="entry name" value="PH_ARHGAP9-like"/>
    <property type="match status" value="1"/>
</dbReference>
<keyword evidence="13" id="KW-1185">Reference proteome</keyword>
<organism evidence="12 13">
    <name type="scientific">Phasianus colchicus</name>
    <name type="common">Common pheasant</name>
    <dbReference type="NCBI Taxonomy" id="9054"/>
    <lineage>
        <taxon>Eukaryota</taxon>
        <taxon>Metazoa</taxon>
        <taxon>Chordata</taxon>
        <taxon>Craniata</taxon>
        <taxon>Vertebrata</taxon>
        <taxon>Euteleostomi</taxon>
        <taxon>Archelosauria</taxon>
        <taxon>Archosauria</taxon>
        <taxon>Dinosauria</taxon>
        <taxon>Saurischia</taxon>
        <taxon>Theropoda</taxon>
        <taxon>Coelurosauria</taxon>
        <taxon>Aves</taxon>
        <taxon>Neognathae</taxon>
        <taxon>Galloanserae</taxon>
        <taxon>Galliformes</taxon>
        <taxon>Phasianidae</taxon>
        <taxon>Phasianinae</taxon>
        <taxon>Phasianus</taxon>
    </lineage>
</organism>
<dbReference type="GO" id="GO:0007165">
    <property type="term" value="P:signal transduction"/>
    <property type="evidence" value="ECO:0007669"/>
    <property type="project" value="InterPro"/>
</dbReference>
<evidence type="ECO:0000259" key="10">
    <source>
        <dbReference type="PROSITE" id="PS50003"/>
    </source>
</evidence>
<dbReference type="PANTHER" id="PTHR23176:SF108">
    <property type="entry name" value="RHO GTPASE-ACTIVATING PROTEIN 15"/>
    <property type="match status" value="1"/>
</dbReference>
<dbReference type="InterPro" id="IPR000198">
    <property type="entry name" value="RhoGAP_dom"/>
</dbReference>
<sequence length="542" mass="62080">MEWFELQVPAPCHELLVIHQMRRSQVNPVAMERSATSDMASEKSNPSHSTGAVQMRIKNANSHHDRLSQSKSMILSENVKVLEPSSARKIVFLDVSAMARNGSSAAVMSESVLMTFVAPRQINRHRRNHSQHNLTLADIISTPDHTVVEKEGYLLKAKIADGGKKLRKNWSTSWIVLTSRKMEFYKESKQPALANLKPGYKPECVDLCGAHIEWTPEKSSRKNVFQITTVSGNEFLLQSDIDFLILDWFHAIKNAIDRLPKERSCTSRNLEFKLRRSSSTELLNSLDTESKESKPEHRKSLIFRLNYSASDSNDRNRVKSRLKKFISRRPSLKTLQEKGLIKDQIFGSHLHLVCEHENSTVPRFVRQCIKAVEKRGLEVDGIYRVSGNLATIQKLRFVVNQEEKLNLDDSQWEDIHVVTGALKMFFRELPEPLFPYCFFEQFVEAIKIQDNATRIKAVKTLVKKLPRPNYDTMEVLFEHLKKIAAKESVNLMSTQSLGIVFGPTLLRPEKETGNMAVHMLYQNQIVELMLSEYSKIFGSEED</sequence>
<dbReference type="PROSITE" id="PS50238">
    <property type="entry name" value="RHOGAP"/>
    <property type="match status" value="1"/>
</dbReference>
<evidence type="ECO:0000256" key="9">
    <source>
        <dbReference type="SAM" id="MobiDB-lite"/>
    </source>
</evidence>
<name>A0A669PG01_PHACC</name>
<keyword evidence="3" id="KW-0343">GTPase activation</keyword>
<dbReference type="SMART" id="SM00324">
    <property type="entry name" value="RhoGAP"/>
    <property type="match status" value="1"/>
</dbReference>
<dbReference type="Ensembl" id="ENSPCLT00000009481.1">
    <property type="protein sequence ID" value="ENSPCLP00000006914.1"/>
    <property type="gene ID" value="ENSPCLG00000005763.1"/>
</dbReference>
<dbReference type="AlphaFoldDB" id="A0A669PG01"/>
<protein>
    <recommendedName>
        <fullName evidence="6">Rho GTPase-activating protein 15</fullName>
    </recommendedName>
    <alternativeName>
        <fullName evidence="7">ArhGAP15</fullName>
    </alternativeName>
    <alternativeName>
        <fullName evidence="8">Rho-type GTPase-activating protein 15</fullName>
    </alternativeName>
</protein>
<feature type="domain" description="Rho-GAP" evidence="11">
    <location>
        <begin position="348"/>
        <end position="537"/>
    </location>
</feature>
<evidence type="ECO:0000256" key="5">
    <source>
        <dbReference type="ARBA" id="ARBA00023136"/>
    </source>
</evidence>
<dbReference type="FunFam" id="1.10.555.10:FF:000003">
    <property type="entry name" value="Putative rho GTPase-activating protein 12"/>
    <property type="match status" value="1"/>
</dbReference>
<evidence type="ECO:0000256" key="8">
    <source>
        <dbReference type="ARBA" id="ARBA00042925"/>
    </source>
</evidence>
<feature type="compositionally biased region" description="Polar residues" evidence="9">
    <location>
        <begin position="34"/>
        <end position="51"/>
    </location>
</feature>
<comment type="subcellular location">
    <subcellularLocation>
        <location evidence="2">Cytoplasm</location>
    </subcellularLocation>
    <subcellularLocation>
        <location evidence="1">Membrane</location>
        <topology evidence="1">Peripheral membrane protein</topology>
    </subcellularLocation>
</comment>
<evidence type="ECO:0000256" key="4">
    <source>
        <dbReference type="ARBA" id="ARBA00022490"/>
    </source>
</evidence>
<dbReference type="SUPFAM" id="SSF48350">
    <property type="entry name" value="GTPase activation domain, GAP"/>
    <property type="match status" value="1"/>
</dbReference>
<dbReference type="GO" id="GO:0016020">
    <property type="term" value="C:membrane"/>
    <property type="evidence" value="ECO:0007669"/>
    <property type="project" value="UniProtKB-SubCell"/>
</dbReference>
<dbReference type="Gene3D" id="2.30.29.30">
    <property type="entry name" value="Pleckstrin-homology domain (PH domain)/Phosphotyrosine-binding domain (PTB)"/>
    <property type="match status" value="1"/>
</dbReference>
<dbReference type="SMART" id="SM00233">
    <property type="entry name" value="PH"/>
    <property type="match status" value="1"/>
</dbReference>
<dbReference type="FunFam" id="2.30.29.30:FF:000260">
    <property type="entry name" value="Rho GTPase activating protein 15"/>
    <property type="match status" value="1"/>
</dbReference>
<evidence type="ECO:0000256" key="6">
    <source>
        <dbReference type="ARBA" id="ARBA00040777"/>
    </source>
</evidence>
<dbReference type="Pfam" id="PF00169">
    <property type="entry name" value="PH"/>
    <property type="match status" value="1"/>
</dbReference>
<proteinExistence type="predicted"/>
<dbReference type="InterPro" id="IPR011993">
    <property type="entry name" value="PH-like_dom_sf"/>
</dbReference>
<evidence type="ECO:0000256" key="2">
    <source>
        <dbReference type="ARBA" id="ARBA00004496"/>
    </source>
</evidence>
<dbReference type="Proteomes" id="UP000472261">
    <property type="component" value="Unplaced"/>
</dbReference>
<accession>A0A669PG01</accession>
<evidence type="ECO:0000259" key="11">
    <source>
        <dbReference type="PROSITE" id="PS50238"/>
    </source>
</evidence>
<evidence type="ECO:0000313" key="13">
    <source>
        <dbReference type="Proteomes" id="UP000472261"/>
    </source>
</evidence>
<dbReference type="InterPro" id="IPR008936">
    <property type="entry name" value="Rho_GTPase_activation_prot"/>
</dbReference>
<evidence type="ECO:0000256" key="7">
    <source>
        <dbReference type="ARBA" id="ARBA00042482"/>
    </source>
</evidence>
<evidence type="ECO:0000313" key="12">
    <source>
        <dbReference type="Ensembl" id="ENSPCLP00000006914.1"/>
    </source>
</evidence>
<evidence type="ECO:0000256" key="1">
    <source>
        <dbReference type="ARBA" id="ARBA00004170"/>
    </source>
</evidence>
<dbReference type="PROSITE" id="PS50003">
    <property type="entry name" value="PH_DOMAIN"/>
    <property type="match status" value="1"/>
</dbReference>
<dbReference type="PANTHER" id="PTHR23176">
    <property type="entry name" value="RHO/RAC/CDC GTPASE-ACTIVATING PROTEIN"/>
    <property type="match status" value="1"/>
</dbReference>
<dbReference type="InterPro" id="IPR050729">
    <property type="entry name" value="Rho-GAP"/>
</dbReference>
<gene>
    <name evidence="12" type="primary">ARHGAP15</name>
</gene>
<evidence type="ECO:0000256" key="3">
    <source>
        <dbReference type="ARBA" id="ARBA00022468"/>
    </source>
</evidence>